<proteinExistence type="inferred from homology"/>
<dbReference type="Gene3D" id="3.30.230.80">
    <property type="match status" value="1"/>
</dbReference>
<protein>
    <recommendedName>
        <fullName evidence="5">Chaperone protein HtpG</fullName>
    </recommendedName>
    <alternativeName>
        <fullName evidence="5">Heat shock protein HtpG</fullName>
    </alternativeName>
    <alternativeName>
        <fullName evidence="5">High temperature protein G</fullName>
    </alternativeName>
</protein>
<keyword evidence="8" id="KW-1185">Reference proteome</keyword>
<dbReference type="InterPro" id="IPR020568">
    <property type="entry name" value="Ribosomal_Su5_D2-typ_SF"/>
</dbReference>
<keyword evidence="5" id="KW-0963">Cytoplasm</keyword>
<keyword evidence="4 5" id="KW-0143">Chaperone</keyword>
<comment type="similarity">
    <text evidence="1 5">Belongs to the heat shock protein 90 family.</text>
</comment>
<dbReference type="Proteomes" id="UP001597059">
    <property type="component" value="Unassembled WGS sequence"/>
</dbReference>
<comment type="caution">
    <text evidence="5">Lacks conserved residue(s) required for the propagation of feature annotation.</text>
</comment>
<comment type="subcellular location">
    <subcellularLocation>
        <location evidence="5">Cytoplasm</location>
    </subcellularLocation>
</comment>
<dbReference type="SUPFAM" id="SSF110942">
    <property type="entry name" value="HSP90 C-terminal domain"/>
    <property type="match status" value="1"/>
</dbReference>
<feature type="region of interest" description="A; substrate-binding" evidence="5">
    <location>
        <begin position="1"/>
        <end position="348"/>
    </location>
</feature>
<dbReference type="RefSeq" id="WP_377367759.1">
    <property type="nucleotide sequence ID" value="NZ_JBHTMN010000012.1"/>
</dbReference>
<sequence length="640" mass="73004">MTTETQKETLGFQTEVKQLLHLMIHSLYSNKEIFLRELISNASDAVDKLRFEAVSNADLLSDDPNLRVRISFDQEAGTLTIDDNGVGMTRDEAISNLGTIAKSGTAQFLEQLSGDQKKDSQLIGQFGVGFYSAFIVADRVSVETRRAGSQEGVRWESEGTGEFTIETIEKDTRGTRITLHLKEGDKEFADNWRLRSLVSKYSDHISIPVEMEKQPTPEFDEEGNPKPVENTGETEWEAVNSAKALWTRPRNEVSEEEYKEFYKHVSHDFQDPLKWSHNKVEGKLEYTSLLYIPAKAPQDLWNRDMLRGLKLYVQRVFIMDDAEAFLPPYMRFVKGVIDSNDLSLNVSREILQNDNAVDSMRSALTKRVLDMLSKMAKNDPDTYQTFWDEFGQVLKEGPADDFGNKDKIAELLRFSSTHTDKAAQTESLKGYIERMPEGQDKIYYIYAENHNTAKNSPHLEVLRKKGYEVLLLSDRIDEWMMSSLREFDGKTFQDVTKGKLDIDVEESEEKKKENEQKAEQIKPLLERMTAVLSEKVTSVNSTDRLTNSPACLVVGEFDMGLQMRRLLEQAGQQLPESKPSLEVNPDHPIVQKMDAESDEDRFSDMAWLLYEQATLAEGGQLDDPATFVSRMNKLIVQMSN</sequence>
<dbReference type="InterPro" id="IPR020575">
    <property type="entry name" value="Hsp90_N"/>
</dbReference>
<dbReference type="SMART" id="SM00387">
    <property type="entry name" value="HATPase_c"/>
    <property type="match status" value="1"/>
</dbReference>
<dbReference type="SUPFAM" id="SSF54211">
    <property type="entry name" value="Ribosomal protein S5 domain 2-like"/>
    <property type="match status" value="1"/>
</dbReference>
<comment type="function">
    <text evidence="5">Molecular chaperone. Has ATPase activity.</text>
</comment>
<evidence type="ECO:0000256" key="2">
    <source>
        <dbReference type="ARBA" id="ARBA00022741"/>
    </source>
</evidence>
<keyword evidence="2 5" id="KW-0547">Nucleotide-binding</keyword>
<dbReference type="SUPFAM" id="SSF55874">
    <property type="entry name" value="ATPase domain of HSP90 chaperone/DNA topoisomerase II/histidine kinase"/>
    <property type="match status" value="1"/>
</dbReference>
<dbReference type="Gene3D" id="1.20.120.790">
    <property type="entry name" value="Heat shock protein 90, C-terminal domain"/>
    <property type="match status" value="1"/>
</dbReference>
<dbReference type="PRINTS" id="PR00775">
    <property type="entry name" value="HEATSHOCK90"/>
</dbReference>
<dbReference type="Pfam" id="PF13589">
    <property type="entry name" value="HATPase_c_3"/>
    <property type="match status" value="1"/>
</dbReference>
<reference evidence="8" key="1">
    <citation type="journal article" date="2019" name="Int. J. Syst. Evol. Microbiol.">
        <title>The Global Catalogue of Microorganisms (GCM) 10K type strain sequencing project: providing services to taxonomists for standard genome sequencing and annotation.</title>
        <authorList>
            <consortium name="The Broad Institute Genomics Platform"/>
            <consortium name="The Broad Institute Genome Sequencing Center for Infectious Disease"/>
            <person name="Wu L."/>
            <person name="Ma J."/>
        </authorList>
    </citation>
    <scope>NUCLEOTIDE SEQUENCE [LARGE SCALE GENOMIC DNA]</scope>
    <source>
        <strain evidence="8">JCM 30774</strain>
    </source>
</reference>
<dbReference type="PANTHER" id="PTHR11528">
    <property type="entry name" value="HEAT SHOCK PROTEIN 90 FAMILY MEMBER"/>
    <property type="match status" value="1"/>
</dbReference>
<dbReference type="InterPro" id="IPR036890">
    <property type="entry name" value="HATPase_C_sf"/>
</dbReference>
<dbReference type="PROSITE" id="PS00298">
    <property type="entry name" value="HSP90"/>
    <property type="match status" value="1"/>
</dbReference>
<dbReference type="InterPro" id="IPR019805">
    <property type="entry name" value="Heat_shock_protein_90_CS"/>
</dbReference>
<feature type="domain" description="Histidine kinase/HSP90-like ATPase" evidence="6">
    <location>
        <begin position="30"/>
        <end position="185"/>
    </location>
</feature>
<evidence type="ECO:0000313" key="7">
    <source>
        <dbReference type="EMBL" id="MFD1383979.1"/>
    </source>
</evidence>
<evidence type="ECO:0000259" key="6">
    <source>
        <dbReference type="SMART" id="SM00387"/>
    </source>
</evidence>
<name>A0ABW4B184_9GAMM</name>
<dbReference type="Pfam" id="PF00183">
    <property type="entry name" value="HSP90"/>
    <property type="match status" value="1"/>
</dbReference>
<feature type="region of interest" description="C" evidence="5">
    <location>
        <begin position="566"/>
        <end position="640"/>
    </location>
</feature>
<gene>
    <name evidence="5 7" type="primary">htpG</name>
    <name evidence="7" type="ORF">ACFQ45_11390</name>
</gene>
<dbReference type="EMBL" id="JBHTMN010000012">
    <property type="protein sequence ID" value="MFD1383979.1"/>
    <property type="molecule type" value="Genomic_DNA"/>
</dbReference>
<dbReference type="HAMAP" id="MF_00505">
    <property type="entry name" value="HSP90"/>
    <property type="match status" value="1"/>
</dbReference>
<keyword evidence="3 5" id="KW-0067">ATP-binding</keyword>
<evidence type="ECO:0000256" key="3">
    <source>
        <dbReference type="ARBA" id="ARBA00022840"/>
    </source>
</evidence>
<dbReference type="InterPro" id="IPR003594">
    <property type="entry name" value="HATPase_dom"/>
</dbReference>
<comment type="caution">
    <text evidence="7">The sequence shown here is derived from an EMBL/GenBank/DDBJ whole genome shotgun (WGS) entry which is preliminary data.</text>
</comment>
<evidence type="ECO:0000256" key="5">
    <source>
        <dbReference type="HAMAP-Rule" id="MF_00505"/>
    </source>
</evidence>
<evidence type="ECO:0000256" key="1">
    <source>
        <dbReference type="ARBA" id="ARBA00008239"/>
    </source>
</evidence>
<dbReference type="InterPro" id="IPR001404">
    <property type="entry name" value="Hsp90_fam"/>
</dbReference>
<keyword evidence="5" id="KW-0346">Stress response</keyword>
<dbReference type="NCBIfam" id="NF003555">
    <property type="entry name" value="PRK05218.1"/>
    <property type="match status" value="1"/>
</dbReference>
<evidence type="ECO:0000313" key="8">
    <source>
        <dbReference type="Proteomes" id="UP001597059"/>
    </source>
</evidence>
<dbReference type="PIRSF" id="PIRSF002583">
    <property type="entry name" value="Hsp90"/>
    <property type="match status" value="1"/>
</dbReference>
<dbReference type="CDD" id="cd16927">
    <property type="entry name" value="HATPase_Hsp90-like"/>
    <property type="match status" value="1"/>
</dbReference>
<dbReference type="InterPro" id="IPR037196">
    <property type="entry name" value="HSP90_C"/>
</dbReference>
<organism evidence="7 8">
    <name type="scientific">Rhodanobacter aciditrophus</name>
    <dbReference type="NCBI Taxonomy" id="1623218"/>
    <lineage>
        <taxon>Bacteria</taxon>
        <taxon>Pseudomonadati</taxon>
        <taxon>Pseudomonadota</taxon>
        <taxon>Gammaproteobacteria</taxon>
        <taxon>Lysobacterales</taxon>
        <taxon>Rhodanobacteraceae</taxon>
        <taxon>Rhodanobacter</taxon>
    </lineage>
</organism>
<comment type="subunit">
    <text evidence="5">Homodimer.</text>
</comment>
<evidence type="ECO:0000256" key="4">
    <source>
        <dbReference type="ARBA" id="ARBA00023186"/>
    </source>
</evidence>
<accession>A0ABW4B184</accession>
<dbReference type="Gene3D" id="3.30.565.10">
    <property type="entry name" value="Histidine kinase-like ATPase, C-terminal domain"/>
    <property type="match status" value="1"/>
</dbReference>
<dbReference type="Gene3D" id="3.40.50.11260">
    <property type="match status" value="1"/>
</dbReference>